<sequence length="43" mass="4814">MLATYVVETKGTQEYRFTTAEFVSRFETAYGQSAASELAAIFQ</sequence>
<name>A0A6J7S9B6_9ZZZZ</name>
<protein>
    <submittedName>
        <fullName evidence="1">Unannotated protein</fullName>
    </submittedName>
</protein>
<reference evidence="1" key="1">
    <citation type="submission" date="2020-05" db="EMBL/GenBank/DDBJ databases">
        <authorList>
            <person name="Chiriac C."/>
            <person name="Salcher M."/>
            <person name="Ghai R."/>
            <person name="Kavagutti S V."/>
        </authorList>
    </citation>
    <scope>NUCLEOTIDE SEQUENCE</scope>
</reference>
<proteinExistence type="predicted"/>
<evidence type="ECO:0000313" key="1">
    <source>
        <dbReference type="EMBL" id="CAB5037677.1"/>
    </source>
</evidence>
<dbReference type="AlphaFoldDB" id="A0A6J7S9B6"/>
<organism evidence="1">
    <name type="scientific">freshwater metagenome</name>
    <dbReference type="NCBI Taxonomy" id="449393"/>
    <lineage>
        <taxon>unclassified sequences</taxon>
        <taxon>metagenomes</taxon>
        <taxon>ecological metagenomes</taxon>
    </lineage>
</organism>
<dbReference type="EMBL" id="CAFBPY010000084">
    <property type="protein sequence ID" value="CAB5037677.1"/>
    <property type="molecule type" value="Genomic_DNA"/>
</dbReference>
<gene>
    <name evidence="1" type="ORF">UFOPK4209_00630</name>
</gene>
<accession>A0A6J7S9B6</accession>